<evidence type="ECO:0000313" key="1">
    <source>
        <dbReference type="EMBL" id="CAI0401569.1"/>
    </source>
</evidence>
<protein>
    <submittedName>
        <fullName evidence="1">Uncharacterized protein</fullName>
    </submittedName>
</protein>
<reference evidence="1" key="1">
    <citation type="submission" date="2022-08" db="EMBL/GenBank/DDBJ databases">
        <authorList>
            <person name="Gutierrez-Valencia J."/>
        </authorList>
    </citation>
    <scope>NUCLEOTIDE SEQUENCE</scope>
</reference>
<gene>
    <name evidence="1" type="ORF">LITE_LOCUS11270</name>
</gene>
<dbReference type="AlphaFoldDB" id="A0AAV0IVN2"/>
<dbReference type="PANTHER" id="PTHR31170:SF21">
    <property type="match status" value="1"/>
</dbReference>
<dbReference type="Proteomes" id="UP001154282">
    <property type="component" value="Unassembled WGS sequence"/>
</dbReference>
<sequence length="481" mass="54561">MTMMAAKRSLRLARAAISSAKLNPRPRTLSSESGGGSSSTIDWKASLREQLRNSSSEQSSSVSIYRVPVTMRQVEPSAYTPNLVSIGPYHRGATHLMETGDQLKWRFVSRLFRSNRVELDPVFDALESMEDKARSCYADDVKIDGEFVRTMLLDGCFVIELLRELEKYGFRNGSPMIQKWMLPNLRRDLIMLENQLPLPVLQMLFRLTEGGKGSEDSYRDSLLKLALRFFSPLLQRESPEVSPKLKGGKVQETHHHFLDFFRSRILPREAIEAEALHAPLPRRIPEPHRHCHQEPNMIRSVKELAKARMFVGKRKNNRPLDVQSDGNRLVIPPIYLEDGRGTLFRNMVAFEQCHGGCKPQVTAYVFFLNGLINCEEDVALLTRKGIIHHTLGSNREAADLVNALTKEVVGGDTRESYLQRVLVVANSYMSTTYAVMGAPLVDKYFGNWVMALSTLGFCIYEAPSFMARVRDLTETFDDDNE</sequence>
<proteinExistence type="predicted"/>
<dbReference type="InterPro" id="IPR004158">
    <property type="entry name" value="DUF247_pln"/>
</dbReference>
<keyword evidence="2" id="KW-1185">Reference proteome</keyword>
<dbReference type="EMBL" id="CAMGYJ010000004">
    <property type="protein sequence ID" value="CAI0401569.1"/>
    <property type="molecule type" value="Genomic_DNA"/>
</dbReference>
<comment type="caution">
    <text evidence="1">The sequence shown here is derived from an EMBL/GenBank/DDBJ whole genome shotgun (WGS) entry which is preliminary data.</text>
</comment>
<dbReference type="Pfam" id="PF03140">
    <property type="entry name" value="DUF247"/>
    <property type="match status" value="1"/>
</dbReference>
<dbReference type="PANTHER" id="PTHR31170">
    <property type="entry name" value="BNAC04G53230D PROTEIN"/>
    <property type="match status" value="1"/>
</dbReference>
<evidence type="ECO:0000313" key="2">
    <source>
        <dbReference type="Proteomes" id="UP001154282"/>
    </source>
</evidence>
<name>A0AAV0IVN2_9ROSI</name>
<organism evidence="1 2">
    <name type="scientific">Linum tenue</name>
    <dbReference type="NCBI Taxonomy" id="586396"/>
    <lineage>
        <taxon>Eukaryota</taxon>
        <taxon>Viridiplantae</taxon>
        <taxon>Streptophyta</taxon>
        <taxon>Embryophyta</taxon>
        <taxon>Tracheophyta</taxon>
        <taxon>Spermatophyta</taxon>
        <taxon>Magnoliopsida</taxon>
        <taxon>eudicotyledons</taxon>
        <taxon>Gunneridae</taxon>
        <taxon>Pentapetalae</taxon>
        <taxon>rosids</taxon>
        <taxon>fabids</taxon>
        <taxon>Malpighiales</taxon>
        <taxon>Linaceae</taxon>
        <taxon>Linum</taxon>
    </lineage>
</organism>
<accession>A0AAV0IVN2</accession>